<evidence type="ECO:0000256" key="2">
    <source>
        <dbReference type="ARBA" id="ARBA00005642"/>
    </source>
</evidence>
<dbReference type="Pfam" id="PF16198">
    <property type="entry name" value="TruB_C_2"/>
    <property type="match status" value="1"/>
</dbReference>
<evidence type="ECO:0000256" key="4">
    <source>
        <dbReference type="ARBA" id="ARBA00023235"/>
    </source>
</evidence>
<dbReference type="PANTHER" id="PTHR13767">
    <property type="entry name" value="TRNA-PSEUDOURIDINE SYNTHASE"/>
    <property type="match status" value="1"/>
</dbReference>
<proteinExistence type="inferred from homology"/>
<dbReference type="InterPro" id="IPR014780">
    <property type="entry name" value="tRNA_psdUridine_synth_TruB"/>
</dbReference>
<accession>A0A6S6R6Y0</accession>
<reference evidence="6 7" key="1">
    <citation type="journal article" date="2016" name="Int. J. Syst. Evol. Microbiol.">
        <title>Descriptions of Anaerotaenia torta gen. nov., sp. nov. and Anaerocolumna cellulosilytica gen. nov., sp. nov. isolated from a methanogenic reactor of cattle waste.</title>
        <authorList>
            <person name="Uek A."/>
            <person name="Ohtaki Y."/>
            <person name="Kaku N."/>
            <person name="Ueki K."/>
        </authorList>
    </citation>
    <scope>NUCLEOTIDE SEQUENCE [LARGE SCALE GENOMIC DNA]</scope>
    <source>
        <strain evidence="6 7">SN021</strain>
    </source>
</reference>
<dbReference type="FunFam" id="3.30.2350.10:FF:000011">
    <property type="entry name" value="tRNA pseudouridine synthase B"/>
    <property type="match status" value="1"/>
</dbReference>
<dbReference type="AlphaFoldDB" id="A0A6S6R6Y0"/>
<sequence>MINGIINVYKEKGFTSHDVVAKLRGILKQKKIGHTGTLDPDAEGVLPVCLGNGTKLCDMLTDKDKTYEAVLLLGVTTDTQDITGKVLETSKVTVVREEIESAIMSFVGDYEQLPPMYSAIKVGGKRLYELARAGKEVERETRKVRIHNIRILEFDDENHEIRIAVHCSKGTYIRTLCHDIGIKLTCGGCMKELLRTKAGQFTIDDSITLQKIQDLQEKELLSDYIVMVDQMFLDYKKVVIAKEYTKYLYNGNSFDIKHLMEGAEYPVVDTIETSSYVRVYDWQHQFTGIYEYVGKGVFKPVKMFL</sequence>
<feature type="active site" description="Nucleophile" evidence="5">
    <location>
        <position position="39"/>
    </location>
</feature>
<dbReference type="InterPro" id="IPR020103">
    <property type="entry name" value="PsdUridine_synth_cat_dom_sf"/>
</dbReference>
<dbReference type="GO" id="GO:0160148">
    <property type="term" value="F:tRNA pseudouridine(55) synthase activity"/>
    <property type="evidence" value="ECO:0007669"/>
    <property type="project" value="UniProtKB-EC"/>
</dbReference>
<gene>
    <name evidence="5 6" type="primary">truB</name>
    <name evidence="6" type="ORF">acsn021_27510</name>
</gene>
<keyword evidence="7" id="KW-1185">Reference proteome</keyword>
<organism evidence="6 7">
    <name type="scientific">Anaerocolumna cellulosilytica</name>
    <dbReference type="NCBI Taxonomy" id="433286"/>
    <lineage>
        <taxon>Bacteria</taxon>
        <taxon>Bacillati</taxon>
        <taxon>Bacillota</taxon>
        <taxon>Clostridia</taxon>
        <taxon>Lachnospirales</taxon>
        <taxon>Lachnospiraceae</taxon>
        <taxon>Anaerocolumna</taxon>
    </lineage>
</organism>
<dbReference type="KEGG" id="acel:acsn021_27510"/>
<dbReference type="CDD" id="cd02573">
    <property type="entry name" value="PseudoU_synth_EcTruB"/>
    <property type="match status" value="1"/>
</dbReference>
<dbReference type="NCBIfam" id="TIGR00431">
    <property type="entry name" value="TruB"/>
    <property type="match status" value="1"/>
</dbReference>
<evidence type="ECO:0000313" key="6">
    <source>
        <dbReference type="EMBL" id="BCJ95182.1"/>
    </source>
</evidence>
<evidence type="ECO:0000256" key="5">
    <source>
        <dbReference type="HAMAP-Rule" id="MF_01080"/>
    </source>
</evidence>
<evidence type="ECO:0000313" key="7">
    <source>
        <dbReference type="Proteomes" id="UP000515561"/>
    </source>
</evidence>
<dbReference type="HAMAP" id="MF_01080">
    <property type="entry name" value="TruB_bact"/>
    <property type="match status" value="1"/>
</dbReference>
<dbReference type="GO" id="GO:1990481">
    <property type="term" value="P:mRNA pseudouridine synthesis"/>
    <property type="evidence" value="ECO:0007669"/>
    <property type="project" value="TreeGrafter"/>
</dbReference>
<dbReference type="InterPro" id="IPR032819">
    <property type="entry name" value="TruB_C"/>
</dbReference>
<dbReference type="EC" id="5.4.99.25" evidence="5"/>
<dbReference type="GO" id="GO:0003723">
    <property type="term" value="F:RNA binding"/>
    <property type="evidence" value="ECO:0007669"/>
    <property type="project" value="InterPro"/>
</dbReference>
<dbReference type="RefSeq" id="WP_184095925.1">
    <property type="nucleotide sequence ID" value="NZ_AP023367.1"/>
</dbReference>
<dbReference type="SUPFAM" id="SSF55120">
    <property type="entry name" value="Pseudouridine synthase"/>
    <property type="match status" value="1"/>
</dbReference>
<comment type="function">
    <text evidence="5">Responsible for synthesis of pseudouridine from uracil-55 in the psi GC loop of transfer RNAs.</text>
</comment>
<keyword evidence="3 5" id="KW-0819">tRNA processing</keyword>
<evidence type="ECO:0000256" key="3">
    <source>
        <dbReference type="ARBA" id="ARBA00022694"/>
    </source>
</evidence>
<dbReference type="Gene3D" id="3.30.2350.10">
    <property type="entry name" value="Pseudouridine synthase"/>
    <property type="match status" value="1"/>
</dbReference>
<comment type="similarity">
    <text evidence="2 5">Belongs to the pseudouridine synthase TruB family. Type 1 subfamily.</text>
</comment>
<name>A0A6S6R6Y0_9FIRM</name>
<dbReference type="PANTHER" id="PTHR13767:SF2">
    <property type="entry name" value="PSEUDOURIDYLATE SYNTHASE TRUB1"/>
    <property type="match status" value="1"/>
</dbReference>
<dbReference type="GO" id="GO:0031119">
    <property type="term" value="P:tRNA pseudouridine synthesis"/>
    <property type="evidence" value="ECO:0007669"/>
    <property type="project" value="UniProtKB-UniRule"/>
</dbReference>
<keyword evidence="4 5" id="KW-0413">Isomerase</keyword>
<dbReference type="InterPro" id="IPR002501">
    <property type="entry name" value="PsdUridine_synth_N"/>
</dbReference>
<dbReference type="EMBL" id="AP023367">
    <property type="protein sequence ID" value="BCJ95182.1"/>
    <property type="molecule type" value="Genomic_DNA"/>
</dbReference>
<protein>
    <recommendedName>
        <fullName evidence="5">tRNA pseudouridine synthase B</fullName>
        <ecNumber evidence="5">5.4.99.25</ecNumber>
    </recommendedName>
    <alternativeName>
        <fullName evidence="5">tRNA pseudouridine(55) synthase</fullName>
        <shortName evidence="5">Psi55 synthase</shortName>
    </alternativeName>
    <alternativeName>
        <fullName evidence="5">tRNA pseudouridylate synthase</fullName>
    </alternativeName>
    <alternativeName>
        <fullName evidence="5">tRNA-uridine isomerase</fullName>
    </alternativeName>
</protein>
<evidence type="ECO:0000256" key="1">
    <source>
        <dbReference type="ARBA" id="ARBA00000385"/>
    </source>
</evidence>
<dbReference type="Pfam" id="PF01509">
    <property type="entry name" value="TruB_N"/>
    <property type="match status" value="1"/>
</dbReference>
<comment type="catalytic activity">
    <reaction evidence="1 5">
        <text>uridine(55) in tRNA = pseudouridine(55) in tRNA</text>
        <dbReference type="Rhea" id="RHEA:42532"/>
        <dbReference type="Rhea" id="RHEA-COMP:10101"/>
        <dbReference type="Rhea" id="RHEA-COMP:10102"/>
        <dbReference type="ChEBI" id="CHEBI:65314"/>
        <dbReference type="ChEBI" id="CHEBI:65315"/>
        <dbReference type="EC" id="5.4.99.25"/>
    </reaction>
</comment>
<dbReference type="Proteomes" id="UP000515561">
    <property type="component" value="Chromosome"/>
</dbReference>